<gene>
    <name evidence="3" type="ORF">BJ878DRAFT_120824</name>
</gene>
<keyword evidence="1" id="KW-1133">Transmembrane helix</keyword>
<evidence type="ECO:0000313" key="3">
    <source>
        <dbReference type="EMBL" id="KAG9243378.1"/>
    </source>
</evidence>
<feature type="chain" id="PRO_5040357827" description="Mid2 domain-containing protein" evidence="2">
    <location>
        <begin position="21"/>
        <end position="287"/>
    </location>
</feature>
<proteinExistence type="predicted"/>
<dbReference type="OrthoDB" id="3536811at2759"/>
<evidence type="ECO:0008006" key="5">
    <source>
        <dbReference type="Google" id="ProtNLM"/>
    </source>
</evidence>
<protein>
    <recommendedName>
        <fullName evidence="5">Mid2 domain-containing protein</fullName>
    </recommendedName>
</protein>
<evidence type="ECO:0000313" key="4">
    <source>
        <dbReference type="Proteomes" id="UP000887226"/>
    </source>
</evidence>
<dbReference type="EMBL" id="MU253983">
    <property type="protein sequence ID" value="KAG9243378.1"/>
    <property type="molecule type" value="Genomic_DNA"/>
</dbReference>
<comment type="caution">
    <text evidence="3">The sequence shown here is derived from an EMBL/GenBank/DDBJ whole genome shotgun (WGS) entry which is preliminary data.</text>
</comment>
<dbReference type="AlphaFoldDB" id="A0A9P7Z1V1"/>
<feature type="transmembrane region" description="Helical" evidence="1">
    <location>
        <begin position="219"/>
        <end position="242"/>
    </location>
</feature>
<organism evidence="3 4">
    <name type="scientific">Calycina marina</name>
    <dbReference type="NCBI Taxonomy" id="1763456"/>
    <lineage>
        <taxon>Eukaryota</taxon>
        <taxon>Fungi</taxon>
        <taxon>Dikarya</taxon>
        <taxon>Ascomycota</taxon>
        <taxon>Pezizomycotina</taxon>
        <taxon>Leotiomycetes</taxon>
        <taxon>Helotiales</taxon>
        <taxon>Pezizellaceae</taxon>
        <taxon>Calycina</taxon>
    </lineage>
</organism>
<accession>A0A9P7Z1V1</accession>
<keyword evidence="2" id="KW-0732">Signal</keyword>
<keyword evidence="1" id="KW-0812">Transmembrane</keyword>
<keyword evidence="1" id="KW-0472">Membrane</keyword>
<evidence type="ECO:0000256" key="1">
    <source>
        <dbReference type="SAM" id="Phobius"/>
    </source>
</evidence>
<evidence type="ECO:0000256" key="2">
    <source>
        <dbReference type="SAM" id="SignalP"/>
    </source>
</evidence>
<reference evidence="3" key="1">
    <citation type="journal article" date="2021" name="IMA Fungus">
        <title>Genomic characterization of three marine fungi, including Emericellopsis atlantica sp. nov. with signatures of a generalist lifestyle and marine biomass degradation.</title>
        <authorList>
            <person name="Hagestad O.C."/>
            <person name="Hou L."/>
            <person name="Andersen J.H."/>
            <person name="Hansen E.H."/>
            <person name="Altermark B."/>
            <person name="Li C."/>
            <person name="Kuhnert E."/>
            <person name="Cox R.J."/>
            <person name="Crous P.W."/>
            <person name="Spatafora J.W."/>
            <person name="Lail K."/>
            <person name="Amirebrahimi M."/>
            <person name="Lipzen A."/>
            <person name="Pangilinan J."/>
            <person name="Andreopoulos W."/>
            <person name="Hayes R.D."/>
            <person name="Ng V."/>
            <person name="Grigoriev I.V."/>
            <person name="Jackson S.A."/>
            <person name="Sutton T.D.S."/>
            <person name="Dobson A.D.W."/>
            <person name="Rama T."/>
        </authorList>
    </citation>
    <scope>NUCLEOTIDE SEQUENCE</scope>
    <source>
        <strain evidence="3">TRa3180A</strain>
    </source>
</reference>
<dbReference type="Proteomes" id="UP000887226">
    <property type="component" value="Unassembled WGS sequence"/>
</dbReference>
<feature type="signal peptide" evidence="2">
    <location>
        <begin position="1"/>
        <end position="20"/>
    </location>
</feature>
<sequence>MALNLGLLLWMIFSASFALGNDHFINTLDLNSQTASLSSYPVHRVGDILDVSWVIAAGIVDFVLKQLNSPVKEIDRTPNSAALTAGAYTWKITTDGSDGGAKFDLTFSNVFNFMAFKVNSTTITAQSAYFNISNSTVNQYARGTATLTSTSTTRLPISSMSLSSSSAQSDLSSLSTIPASSLSGSSTLVTTTTGTLLSKTSTSPTSSSTRKDFSVGAKVGLGIGLCIAVVAVITGFLIWFLAHKWKRNASRPSYDLQCTETSSKGKNVHTNWSFLSKLPEPAAQKVY</sequence>
<keyword evidence="4" id="KW-1185">Reference proteome</keyword>
<name>A0A9P7Z1V1_9HELO</name>